<dbReference type="Pfam" id="PF24536">
    <property type="entry name" value="NXPE4_C"/>
    <property type="match status" value="1"/>
</dbReference>
<evidence type="ECO:0000313" key="2">
    <source>
        <dbReference type="EMBL" id="KAJ8031876.1"/>
    </source>
</evidence>
<evidence type="ECO:0000259" key="1">
    <source>
        <dbReference type="Pfam" id="PF24536"/>
    </source>
</evidence>
<keyword evidence="3" id="KW-1185">Reference proteome</keyword>
<dbReference type="AlphaFoldDB" id="A0A9Q1H4E0"/>
<dbReference type="PANTHER" id="PTHR16165:SF5">
    <property type="entry name" value="NXPE FAMILY MEMBER 3"/>
    <property type="match status" value="1"/>
</dbReference>
<gene>
    <name evidence="2" type="ORF">HOLleu_25223</name>
</gene>
<proteinExistence type="predicted"/>
<protein>
    <submittedName>
        <fullName evidence="2">NXPE family member 3</fullName>
    </submittedName>
</protein>
<feature type="domain" description="NXPE C-terminal" evidence="1">
    <location>
        <begin position="1"/>
        <end position="155"/>
    </location>
</feature>
<dbReference type="SUPFAM" id="SSF52266">
    <property type="entry name" value="SGNH hydrolase"/>
    <property type="match status" value="1"/>
</dbReference>
<organism evidence="2 3">
    <name type="scientific">Holothuria leucospilota</name>
    <name type="common">Black long sea cucumber</name>
    <name type="synonym">Mertensiothuria leucospilota</name>
    <dbReference type="NCBI Taxonomy" id="206669"/>
    <lineage>
        <taxon>Eukaryota</taxon>
        <taxon>Metazoa</taxon>
        <taxon>Echinodermata</taxon>
        <taxon>Eleutherozoa</taxon>
        <taxon>Echinozoa</taxon>
        <taxon>Holothuroidea</taxon>
        <taxon>Aspidochirotacea</taxon>
        <taxon>Aspidochirotida</taxon>
        <taxon>Holothuriidae</taxon>
        <taxon>Holothuria</taxon>
    </lineage>
</organism>
<sequence>MEYRHHGLPIRNNWTWIRDIRYIANELDSLKGGDDVIVTLSLWAHFTATSFSFYEQRLRSIKEALNRLWDRAPGTTVVIKGANTRGHSGLSYGLYASDWFAYHLEHILREVFRNDKRIGYLDVWDMTTADLHPDVIHPPAYFVANVVNRLLTYICKR</sequence>
<dbReference type="OrthoDB" id="5950832at2759"/>
<accession>A0A9Q1H4E0</accession>
<evidence type="ECO:0000313" key="3">
    <source>
        <dbReference type="Proteomes" id="UP001152320"/>
    </source>
</evidence>
<dbReference type="InterPro" id="IPR057106">
    <property type="entry name" value="NXPE4_C"/>
</dbReference>
<reference evidence="2" key="1">
    <citation type="submission" date="2021-10" db="EMBL/GenBank/DDBJ databases">
        <title>Tropical sea cucumber genome reveals ecological adaptation and Cuvierian tubules defense mechanism.</title>
        <authorList>
            <person name="Chen T."/>
        </authorList>
    </citation>
    <scope>NUCLEOTIDE SEQUENCE</scope>
    <source>
        <strain evidence="2">Nanhai2018</strain>
        <tissue evidence="2">Muscle</tissue>
    </source>
</reference>
<name>A0A9Q1H4E0_HOLLE</name>
<dbReference type="EMBL" id="JAIZAY010000012">
    <property type="protein sequence ID" value="KAJ8031876.1"/>
    <property type="molecule type" value="Genomic_DNA"/>
</dbReference>
<dbReference type="PANTHER" id="PTHR16165">
    <property type="entry name" value="NXPE FAMILY MEMBER"/>
    <property type="match status" value="1"/>
</dbReference>
<dbReference type="Proteomes" id="UP001152320">
    <property type="component" value="Chromosome 12"/>
</dbReference>
<comment type="caution">
    <text evidence="2">The sequence shown here is derived from an EMBL/GenBank/DDBJ whole genome shotgun (WGS) entry which is preliminary data.</text>
</comment>